<evidence type="ECO:0000256" key="10">
    <source>
        <dbReference type="ARBA" id="ARBA00023225"/>
    </source>
</evidence>
<feature type="coiled-coil region" evidence="11">
    <location>
        <begin position="80"/>
        <end position="110"/>
    </location>
</feature>
<keyword evidence="5" id="KW-1003">Cell membrane</keyword>
<evidence type="ECO:0000256" key="2">
    <source>
        <dbReference type="ARBA" id="ARBA00010004"/>
    </source>
</evidence>
<keyword evidence="12" id="KW-0969">Cilium</keyword>
<keyword evidence="7" id="KW-1005">Bacterial flagellum biogenesis</keyword>
<evidence type="ECO:0000313" key="13">
    <source>
        <dbReference type="Proteomes" id="UP001079657"/>
    </source>
</evidence>
<feature type="coiled-coil region" evidence="11">
    <location>
        <begin position="19"/>
        <end position="53"/>
    </location>
</feature>
<comment type="caution">
    <text evidence="12">The sequence shown here is derived from an EMBL/GenBank/DDBJ whole genome shotgun (WGS) entry which is preliminary data.</text>
</comment>
<evidence type="ECO:0000256" key="7">
    <source>
        <dbReference type="ARBA" id="ARBA00022795"/>
    </source>
</evidence>
<dbReference type="EMBL" id="JAPQES010000002">
    <property type="protein sequence ID" value="MCY6370388.1"/>
    <property type="molecule type" value="Genomic_DNA"/>
</dbReference>
<evidence type="ECO:0000256" key="1">
    <source>
        <dbReference type="ARBA" id="ARBA00004413"/>
    </source>
</evidence>
<name>A0ABT4CMV0_9CLOT</name>
<dbReference type="NCBIfam" id="TIGR02473">
    <property type="entry name" value="flagell_FliJ"/>
    <property type="match status" value="1"/>
</dbReference>
<dbReference type="InterPro" id="IPR012823">
    <property type="entry name" value="Flagell_FliJ"/>
</dbReference>
<gene>
    <name evidence="12" type="primary">fliJ</name>
    <name evidence="12" type="ORF">OXH55_07045</name>
</gene>
<proteinExistence type="inferred from homology"/>
<keyword evidence="8" id="KW-0653">Protein transport</keyword>
<keyword evidence="11" id="KW-0175">Coiled coil</keyword>
<dbReference type="Pfam" id="PF02050">
    <property type="entry name" value="FliJ"/>
    <property type="match status" value="1"/>
</dbReference>
<evidence type="ECO:0000256" key="4">
    <source>
        <dbReference type="ARBA" id="ARBA00022448"/>
    </source>
</evidence>
<dbReference type="InterPro" id="IPR053716">
    <property type="entry name" value="Flag_assembly_chemotaxis_eff"/>
</dbReference>
<keyword evidence="4" id="KW-0813">Transport</keyword>
<organism evidence="12 13">
    <name type="scientific">Clostridium ganghwense</name>
    <dbReference type="NCBI Taxonomy" id="312089"/>
    <lineage>
        <taxon>Bacteria</taxon>
        <taxon>Bacillati</taxon>
        <taxon>Bacillota</taxon>
        <taxon>Clostridia</taxon>
        <taxon>Eubacteriales</taxon>
        <taxon>Clostridiaceae</taxon>
        <taxon>Clostridium</taxon>
    </lineage>
</organism>
<reference evidence="12" key="1">
    <citation type="submission" date="2022-12" db="EMBL/GenBank/DDBJ databases">
        <authorList>
            <person name="Wang J."/>
        </authorList>
    </citation>
    <scope>NUCLEOTIDE SEQUENCE</scope>
    <source>
        <strain evidence="12">HY-42-06</strain>
    </source>
</reference>
<evidence type="ECO:0000256" key="3">
    <source>
        <dbReference type="ARBA" id="ARBA00020392"/>
    </source>
</evidence>
<dbReference type="Gene3D" id="1.10.287.1700">
    <property type="match status" value="1"/>
</dbReference>
<comment type="similarity">
    <text evidence="2">Belongs to the FliJ family.</text>
</comment>
<evidence type="ECO:0000256" key="11">
    <source>
        <dbReference type="SAM" id="Coils"/>
    </source>
</evidence>
<keyword evidence="10" id="KW-1006">Bacterial flagellum protein export</keyword>
<keyword evidence="6" id="KW-0145">Chemotaxis</keyword>
<dbReference type="RefSeq" id="WP_268049130.1">
    <property type="nucleotide sequence ID" value="NZ_JAPQES010000002.1"/>
</dbReference>
<keyword evidence="12" id="KW-0282">Flagellum</keyword>
<keyword evidence="9" id="KW-0472">Membrane</keyword>
<comment type="subcellular location">
    <subcellularLocation>
        <location evidence="1">Cell membrane</location>
        <topology evidence="1">Peripheral membrane protein</topology>
        <orientation evidence="1">Cytoplasmic side</orientation>
    </subcellularLocation>
</comment>
<protein>
    <recommendedName>
        <fullName evidence="3">Flagellar FliJ protein</fullName>
    </recommendedName>
</protein>
<dbReference type="Proteomes" id="UP001079657">
    <property type="component" value="Unassembled WGS sequence"/>
</dbReference>
<keyword evidence="12" id="KW-0966">Cell projection</keyword>
<sequence length="147" mass="17896">MAGFKFRMQKVLDIRLDKEEESKRIFKKAQDEKNKAEQKLNDFKNKYNKYSKIDTNCSMIEKKIRQNYCNALYFNIGEITTELENKVKILDKKREELKQKQIERKTVEILRDKQRDAYIKEQKLIEQKNNDEFALYAYIRNTKNQQL</sequence>
<evidence type="ECO:0000256" key="9">
    <source>
        <dbReference type="ARBA" id="ARBA00023136"/>
    </source>
</evidence>
<evidence type="ECO:0000313" key="12">
    <source>
        <dbReference type="EMBL" id="MCY6370388.1"/>
    </source>
</evidence>
<keyword evidence="13" id="KW-1185">Reference proteome</keyword>
<evidence type="ECO:0000256" key="6">
    <source>
        <dbReference type="ARBA" id="ARBA00022500"/>
    </source>
</evidence>
<evidence type="ECO:0000256" key="8">
    <source>
        <dbReference type="ARBA" id="ARBA00022927"/>
    </source>
</evidence>
<evidence type="ECO:0000256" key="5">
    <source>
        <dbReference type="ARBA" id="ARBA00022475"/>
    </source>
</evidence>
<accession>A0ABT4CMV0</accession>